<dbReference type="Pfam" id="PF02518">
    <property type="entry name" value="HATPase_c"/>
    <property type="match status" value="1"/>
</dbReference>
<sequence length="379" mass="40954">MVAEARDGHALLAEAIDTLDIGLVLYGPNDTLVFCNKAFKEFYPGSGRILTVGRSRADILRDMIAAGIMPPPSDDLASVMGKALGCQAGDWPLVEQRLSDGRLMLPTAKRTPSGGLVFVDVDVTQTRRREMALLEAKEKAEQASRIKAEFLSNMTHELRTPLNAILGFSEMIMREMSGPLGDPRYRDYADHIHESGCYLLSIINDILDMSKFNAGRVELREQKVDLAQAIDSAIRMTQERARAGRLALSVRLPPGVPPLLADERQIVQMVLNLISNAIKFTPPDGRIDIEGALTAEGGYCLSVSDTGIGIAAEDIPTALEPFGQVDSSISRHHVGTGLGLPLVKSMIEAHGGTLEIASQPAKGTRISLTFPPARVLHAA</sequence>
<dbReference type="InterPro" id="IPR050736">
    <property type="entry name" value="Sensor_HK_Regulatory"/>
</dbReference>
<dbReference type="InterPro" id="IPR003594">
    <property type="entry name" value="HATPase_dom"/>
</dbReference>
<dbReference type="EC" id="2.7.13.3" evidence="2"/>
<evidence type="ECO:0000256" key="3">
    <source>
        <dbReference type="ARBA" id="ARBA00022553"/>
    </source>
</evidence>
<keyword evidence="4" id="KW-0808">Transferase</keyword>
<dbReference type="SUPFAM" id="SSF55874">
    <property type="entry name" value="ATPase domain of HSP90 chaperone/DNA topoisomerase II/histidine kinase"/>
    <property type="match status" value="1"/>
</dbReference>
<name>A0A154WGT9_9PROT</name>
<dbReference type="InterPro" id="IPR036097">
    <property type="entry name" value="HisK_dim/P_sf"/>
</dbReference>
<comment type="catalytic activity">
    <reaction evidence="1">
        <text>ATP + protein L-histidine = ADP + protein N-phospho-L-histidine.</text>
        <dbReference type="EC" id="2.7.13.3"/>
    </reaction>
</comment>
<dbReference type="Pfam" id="PF12860">
    <property type="entry name" value="PAS_7"/>
    <property type="match status" value="1"/>
</dbReference>
<comment type="caution">
    <text evidence="8">The sequence shown here is derived from an EMBL/GenBank/DDBJ whole genome shotgun (WGS) entry which is preliminary data.</text>
</comment>
<dbReference type="InterPro" id="IPR004358">
    <property type="entry name" value="Sig_transdc_His_kin-like_C"/>
</dbReference>
<accession>A0A154WGT9</accession>
<dbReference type="PANTHER" id="PTHR43711">
    <property type="entry name" value="TWO-COMPONENT HISTIDINE KINASE"/>
    <property type="match status" value="1"/>
</dbReference>
<protein>
    <recommendedName>
        <fullName evidence="2">histidine kinase</fullName>
        <ecNumber evidence="2">2.7.13.3</ecNumber>
    </recommendedName>
</protein>
<proteinExistence type="predicted"/>
<reference evidence="8 9" key="1">
    <citation type="submission" date="2015-12" db="EMBL/GenBank/DDBJ databases">
        <title>Genome sequence of Oceanibaculum pacificum MCCC 1A02656.</title>
        <authorList>
            <person name="Lu L."/>
            <person name="Lai Q."/>
            <person name="Shao Z."/>
            <person name="Qian P."/>
        </authorList>
    </citation>
    <scope>NUCLEOTIDE SEQUENCE [LARGE SCALE GENOMIC DNA]</scope>
    <source>
        <strain evidence="8 9">MCCC 1A02656</strain>
    </source>
</reference>
<dbReference type="Gene3D" id="1.10.287.130">
    <property type="match status" value="1"/>
</dbReference>
<dbReference type="Pfam" id="PF00512">
    <property type="entry name" value="HisKA"/>
    <property type="match status" value="1"/>
</dbReference>
<evidence type="ECO:0000313" key="9">
    <source>
        <dbReference type="Proteomes" id="UP000076400"/>
    </source>
</evidence>
<dbReference type="SMART" id="SM00387">
    <property type="entry name" value="HATPase_c"/>
    <property type="match status" value="1"/>
</dbReference>
<dbReference type="PRINTS" id="PR00344">
    <property type="entry name" value="BCTRLSENSOR"/>
</dbReference>
<dbReference type="STRING" id="580166.AUP43_04195"/>
<dbReference type="InterPro" id="IPR003661">
    <property type="entry name" value="HisK_dim/P_dom"/>
</dbReference>
<dbReference type="PROSITE" id="PS50109">
    <property type="entry name" value="HIS_KIN"/>
    <property type="match status" value="1"/>
</dbReference>
<dbReference type="AlphaFoldDB" id="A0A154WGT9"/>
<feature type="domain" description="Histidine kinase" evidence="7">
    <location>
        <begin position="153"/>
        <end position="374"/>
    </location>
</feature>
<dbReference type="Gene3D" id="3.30.565.10">
    <property type="entry name" value="Histidine kinase-like ATPase, C-terminal domain"/>
    <property type="match status" value="1"/>
</dbReference>
<evidence type="ECO:0000256" key="4">
    <source>
        <dbReference type="ARBA" id="ARBA00022679"/>
    </source>
</evidence>
<dbReference type="GO" id="GO:0000155">
    <property type="term" value="F:phosphorelay sensor kinase activity"/>
    <property type="evidence" value="ECO:0007669"/>
    <property type="project" value="InterPro"/>
</dbReference>
<evidence type="ECO:0000256" key="2">
    <source>
        <dbReference type="ARBA" id="ARBA00012438"/>
    </source>
</evidence>
<dbReference type="InterPro" id="IPR036890">
    <property type="entry name" value="HATPase_C_sf"/>
</dbReference>
<dbReference type="EMBL" id="LPXN01000002">
    <property type="protein sequence ID" value="KZD12754.1"/>
    <property type="molecule type" value="Genomic_DNA"/>
</dbReference>
<evidence type="ECO:0000256" key="1">
    <source>
        <dbReference type="ARBA" id="ARBA00000085"/>
    </source>
</evidence>
<keyword evidence="5" id="KW-0418">Kinase</keyword>
<dbReference type="CDD" id="cd00082">
    <property type="entry name" value="HisKA"/>
    <property type="match status" value="1"/>
</dbReference>
<dbReference type="SUPFAM" id="SSF47384">
    <property type="entry name" value="Homodimeric domain of signal transducing histidine kinase"/>
    <property type="match status" value="1"/>
</dbReference>
<keyword evidence="6" id="KW-0902">Two-component regulatory system</keyword>
<evidence type="ECO:0000256" key="6">
    <source>
        <dbReference type="ARBA" id="ARBA00023012"/>
    </source>
</evidence>
<dbReference type="PANTHER" id="PTHR43711:SF26">
    <property type="entry name" value="SENSOR HISTIDINE KINASE RCSC"/>
    <property type="match status" value="1"/>
</dbReference>
<evidence type="ECO:0000313" key="8">
    <source>
        <dbReference type="EMBL" id="KZD12754.1"/>
    </source>
</evidence>
<dbReference type="Proteomes" id="UP000076400">
    <property type="component" value="Unassembled WGS sequence"/>
</dbReference>
<evidence type="ECO:0000259" key="7">
    <source>
        <dbReference type="PROSITE" id="PS50109"/>
    </source>
</evidence>
<keyword evidence="9" id="KW-1185">Reference proteome</keyword>
<keyword evidence="3" id="KW-0597">Phosphoprotein</keyword>
<dbReference type="InterPro" id="IPR005467">
    <property type="entry name" value="His_kinase_dom"/>
</dbReference>
<organism evidence="8 9">
    <name type="scientific">Oceanibaculum pacificum</name>
    <dbReference type="NCBI Taxonomy" id="580166"/>
    <lineage>
        <taxon>Bacteria</taxon>
        <taxon>Pseudomonadati</taxon>
        <taxon>Pseudomonadota</taxon>
        <taxon>Alphaproteobacteria</taxon>
        <taxon>Rhodospirillales</taxon>
        <taxon>Oceanibaculaceae</taxon>
        <taxon>Oceanibaculum</taxon>
    </lineage>
</organism>
<dbReference type="SMART" id="SM00388">
    <property type="entry name" value="HisKA"/>
    <property type="match status" value="1"/>
</dbReference>
<evidence type="ECO:0000256" key="5">
    <source>
        <dbReference type="ARBA" id="ARBA00022777"/>
    </source>
</evidence>
<gene>
    <name evidence="8" type="ORF">AUP43_04195</name>
</gene>